<sequence length="621" mass="72320">MLNSTILTKKILSSMMAHRDGKSLLLGTMKIHCCPLLTLQRRNYASSFHQDHKAKHEQNIALLLNQFTTRWNDVTLRSELSLIRRKLVNFQQSFLKNDRTILSTSNIKQALQGSQYYLAHPYERKTVLQERQYLINQVNNMFQEAKMGACFTDNNMTESNELISQNATKTTRAKETTFDIHVFNMFFDIYIRLRSTEHVWELEQYMEQHNIKPNLTTLIFLTDACRIENKIEKAVQYYRMAVTKWSDTITLDTSYWNHLLSALALSGTDNMSKDTSNTALSVISQDNALLAKYFSIMIDSGYEPDEDTFRFVILGSRNIDDMMNTLDLMENQYGLYYLKCYDSISMFLANNHFDPSMASNLYQRLVKNRKRFKDSRSQTSFALDQSSAKTLGSTDDVSPTEQALEFQHGLKLELTSVFEHLIHAFIPPNNNLTTELNFDMILTIYDHAVTVEKLKPTSHMMEDLIDAYCRVGNMKEAWIILKRMKELKLFKNNSMRIHWKMLLSYKRQNDLKGASTVMKDALESRVKLNDAIIRLYFELFKDSDAMEPLVIFCSLIDAGFVNITQHRHLISIILSVYGNLKKKFGIITDQHLGRFEADDQSDLFRFQKISELLRERGIRLR</sequence>
<dbReference type="SUPFAM" id="SSF48452">
    <property type="entry name" value="TPR-like"/>
    <property type="match status" value="1"/>
</dbReference>
<dbReference type="PANTHER" id="PTHR47933">
    <property type="entry name" value="PENTATRICOPEPTIDE REPEAT-CONTAINING PROTEIN 1, MITOCHONDRIAL"/>
    <property type="match status" value="1"/>
</dbReference>
<gene>
    <name evidence="4" type="ORF">C9374_002478</name>
</gene>
<dbReference type="InterPro" id="IPR011990">
    <property type="entry name" value="TPR-like_helical_dom_sf"/>
</dbReference>
<dbReference type="GO" id="GO:0003729">
    <property type="term" value="F:mRNA binding"/>
    <property type="evidence" value="ECO:0007669"/>
    <property type="project" value="TreeGrafter"/>
</dbReference>
<evidence type="ECO:0000256" key="3">
    <source>
        <dbReference type="SAM" id="MobiDB-lite"/>
    </source>
</evidence>
<feature type="repeat" description="PPR" evidence="2">
    <location>
        <begin position="457"/>
        <end position="491"/>
    </location>
</feature>
<feature type="region of interest" description="Disordered" evidence="3">
    <location>
        <begin position="377"/>
        <end position="396"/>
    </location>
</feature>
<dbReference type="PROSITE" id="PS51375">
    <property type="entry name" value="PPR"/>
    <property type="match status" value="1"/>
</dbReference>
<evidence type="ECO:0000313" key="4">
    <source>
        <dbReference type="EMBL" id="KAG2386734.1"/>
    </source>
</evidence>
<evidence type="ECO:0008006" key="6">
    <source>
        <dbReference type="Google" id="ProtNLM"/>
    </source>
</evidence>
<dbReference type="Gene3D" id="1.25.40.10">
    <property type="entry name" value="Tetratricopeptide repeat domain"/>
    <property type="match status" value="2"/>
</dbReference>
<proteinExistence type="predicted"/>
<evidence type="ECO:0000256" key="1">
    <source>
        <dbReference type="ARBA" id="ARBA00022737"/>
    </source>
</evidence>
<dbReference type="PANTHER" id="PTHR47933:SF11">
    <property type="entry name" value="PENTATRICOPEPTIDE REPEAT-CONTAINING PROTEIN 2"/>
    <property type="match status" value="1"/>
</dbReference>
<protein>
    <recommendedName>
        <fullName evidence="6">Pentatricopeptide repeat-containing protein</fullName>
    </recommendedName>
</protein>
<dbReference type="InterPro" id="IPR002885">
    <property type="entry name" value="PPR_rpt"/>
</dbReference>
<organism evidence="4 5">
    <name type="scientific">Naegleria lovaniensis</name>
    <name type="common">Amoeba</name>
    <dbReference type="NCBI Taxonomy" id="51637"/>
    <lineage>
        <taxon>Eukaryota</taxon>
        <taxon>Discoba</taxon>
        <taxon>Heterolobosea</taxon>
        <taxon>Tetramitia</taxon>
        <taxon>Eutetramitia</taxon>
        <taxon>Vahlkampfiidae</taxon>
        <taxon>Naegleria</taxon>
    </lineage>
</organism>
<dbReference type="InterPro" id="IPR051240">
    <property type="entry name" value="Mito_RNA-Proc/Resp"/>
</dbReference>
<evidence type="ECO:0000313" key="5">
    <source>
        <dbReference type="Proteomes" id="UP000816034"/>
    </source>
</evidence>
<comment type="caution">
    <text evidence="4">The sequence shown here is derived from an EMBL/GenBank/DDBJ whole genome shotgun (WGS) entry which is preliminary data.</text>
</comment>
<dbReference type="GeneID" id="68094934"/>
<dbReference type="Pfam" id="PF01535">
    <property type="entry name" value="PPR"/>
    <property type="match status" value="1"/>
</dbReference>
<dbReference type="AlphaFoldDB" id="A0AA88GVZ6"/>
<accession>A0AA88GVZ6</accession>
<keyword evidence="5" id="KW-1185">Reference proteome</keyword>
<keyword evidence="1" id="KW-0677">Repeat</keyword>
<dbReference type="EMBL" id="PYSW02000015">
    <property type="protein sequence ID" value="KAG2386734.1"/>
    <property type="molecule type" value="Genomic_DNA"/>
</dbReference>
<name>A0AA88GVZ6_NAELO</name>
<reference evidence="4 5" key="1">
    <citation type="journal article" date="2018" name="BMC Genomics">
        <title>The genome of Naegleria lovaniensis, the basis for a comparative approach to unravel pathogenicity factors of the human pathogenic amoeba N. fowleri.</title>
        <authorList>
            <person name="Liechti N."/>
            <person name="Schurch N."/>
            <person name="Bruggmann R."/>
            <person name="Wittwer M."/>
        </authorList>
    </citation>
    <scope>NUCLEOTIDE SEQUENCE [LARGE SCALE GENOMIC DNA]</scope>
    <source>
        <strain evidence="4 5">ATCC 30569</strain>
    </source>
</reference>
<evidence type="ECO:0000256" key="2">
    <source>
        <dbReference type="PROSITE-ProRule" id="PRU00708"/>
    </source>
</evidence>
<dbReference type="RefSeq" id="XP_044550726.1">
    <property type="nucleotide sequence ID" value="XM_044691900.1"/>
</dbReference>
<dbReference type="Proteomes" id="UP000816034">
    <property type="component" value="Unassembled WGS sequence"/>
</dbReference>